<dbReference type="InterPro" id="IPR036837">
    <property type="entry name" value="Cation_efflux_CTD_sf"/>
</dbReference>
<name>A0A9D2NWX1_9FIRM</name>
<gene>
    <name evidence="10" type="ORF">H9701_00115</name>
</gene>
<feature type="transmembrane region" description="Helical" evidence="7">
    <location>
        <begin position="130"/>
        <end position="148"/>
    </location>
</feature>
<evidence type="ECO:0000313" key="10">
    <source>
        <dbReference type="EMBL" id="HJC39940.1"/>
    </source>
</evidence>
<evidence type="ECO:0000256" key="1">
    <source>
        <dbReference type="ARBA" id="ARBA00004141"/>
    </source>
</evidence>
<dbReference type="InterPro" id="IPR050291">
    <property type="entry name" value="CDF_Transporter"/>
</dbReference>
<feature type="transmembrane region" description="Helical" evidence="7">
    <location>
        <begin position="97"/>
        <end position="115"/>
    </location>
</feature>
<dbReference type="FunFam" id="1.20.1510.10:FF:000006">
    <property type="entry name" value="Divalent cation efflux transporter"/>
    <property type="match status" value="1"/>
</dbReference>
<dbReference type="Gene3D" id="1.20.1510.10">
    <property type="entry name" value="Cation efflux protein transmembrane domain"/>
    <property type="match status" value="1"/>
</dbReference>
<sequence length="394" mass="42449">MTDWLVKHFIQNPDDKDDPAVRQRYGLLSGGVGILLNLLLSAGKFLAGLLTGSIAVTADAFNNLSDAGSSVVTLAGFRLAAKQADDDHPFGHGRIEYLTGLLVAAAILLVGVELARTSLEKILQPEAVDFSWLSVGILCASILVKLWMSAFNRRLSRRIGSAAMAATAADSLSDVVATSAVLLGTLAGHFFSLRIDGWVGILVAAFILRAGWEAAKDTLDPLLGQSPDPDLVESIQKAVLAHPQVTGVHDLIIHDYGPGRRMMSLHAEVPMDADVLEVHDVIDNIERELKETFHIEAVIHMDPIATKDPQTNALREKMAALVREIDPAMTIHDFRMTVGPDHQNLIFDVVVPHKCPLSDEEVKAAIAGKAGELEGGPFFTVVSIDRSYTDIPAP</sequence>
<dbReference type="InterPro" id="IPR027469">
    <property type="entry name" value="Cation_efflux_TMD_sf"/>
</dbReference>
<keyword evidence="4 7" id="KW-0812">Transmembrane</keyword>
<dbReference type="PANTHER" id="PTHR43840">
    <property type="entry name" value="MITOCHONDRIAL METAL TRANSPORTER 1-RELATED"/>
    <property type="match status" value="1"/>
</dbReference>
<evidence type="ECO:0000256" key="5">
    <source>
        <dbReference type="ARBA" id="ARBA00022989"/>
    </source>
</evidence>
<comment type="similarity">
    <text evidence="2">Belongs to the cation diffusion facilitator (CDF) transporter (TC 2.A.4) family.</text>
</comment>
<dbReference type="SUPFAM" id="SSF160240">
    <property type="entry name" value="Cation efflux protein cytoplasmic domain-like"/>
    <property type="match status" value="1"/>
</dbReference>
<evidence type="ECO:0000256" key="3">
    <source>
        <dbReference type="ARBA" id="ARBA00022448"/>
    </source>
</evidence>
<feature type="domain" description="Cation efflux protein transmembrane" evidence="8">
    <location>
        <begin position="32"/>
        <end position="223"/>
    </location>
</feature>
<evidence type="ECO:0000313" key="11">
    <source>
        <dbReference type="Proteomes" id="UP000823882"/>
    </source>
</evidence>
<comment type="subcellular location">
    <subcellularLocation>
        <location evidence="1">Membrane</location>
        <topology evidence="1">Multi-pass membrane protein</topology>
    </subcellularLocation>
</comment>
<reference evidence="10" key="1">
    <citation type="journal article" date="2021" name="PeerJ">
        <title>Extensive microbial diversity within the chicken gut microbiome revealed by metagenomics and culture.</title>
        <authorList>
            <person name="Gilroy R."/>
            <person name="Ravi A."/>
            <person name="Getino M."/>
            <person name="Pursley I."/>
            <person name="Horton D.L."/>
            <person name="Alikhan N.F."/>
            <person name="Baker D."/>
            <person name="Gharbi K."/>
            <person name="Hall N."/>
            <person name="Watson M."/>
            <person name="Adriaenssens E.M."/>
            <person name="Foster-Nyarko E."/>
            <person name="Jarju S."/>
            <person name="Secka A."/>
            <person name="Antonio M."/>
            <person name="Oren A."/>
            <person name="Chaudhuri R.R."/>
            <person name="La Ragione R."/>
            <person name="Hildebrand F."/>
            <person name="Pallen M.J."/>
        </authorList>
    </citation>
    <scope>NUCLEOTIDE SEQUENCE</scope>
    <source>
        <strain evidence="10">CHK186-1790</strain>
    </source>
</reference>
<evidence type="ECO:0000256" key="2">
    <source>
        <dbReference type="ARBA" id="ARBA00008114"/>
    </source>
</evidence>
<evidence type="ECO:0000256" key="7">
    <source>
        <dbReference type="SAM" id="Phobius"/>
    </source>
</evidence>
<dbReference type="SUPFAM" id="SSF161111">
    <property type="entry name" value="Cation efflux protein transmembrane domain-like"/>
    <property type="match status" value="1"/>
</dbReference>
<proteinExistence type="inferred from homology"/>
<dbReference type="Gene3D" id="3.30.70.1350">
    <property type="entry name" value="Cation efflux protein, cytoplasmic domain"/>
    <property type="match status" value="1"/>
</dbReference>
<keyword evidence="5 7" id="KW-1133">Transmembrane helix</keyword>
<dbReference type="NCBIfam" id="TIGR01297">
    <property type="entry name" value="CDF"/>
    <property type="match status" value="1"/>
</dbReference>
<dbReference type="PANTHER" id="PTHR43840:SF15">
    <property type="entry name" value="MITOCHONDRIAL METAL TRANSPORTER 1-RELATED"/>
    <property type="match status" value="1"/>
</dbReference>
<feature type="domain" description="Cation efflux protein cytoplasmic" evidence="9">
    <location>
        <begin position="227"/>
        <end position="303"/>
    </location>
</feature>
<reference evidence="10" key="2">
    <citation type="submission" date="2021-04" db="EMBL/GenBank/DDBJ databases">
        <authorList>
            <person name="Gilroy R."/>
        </authorList>
    </citation>
    <scope>NUCLEOTIDE SEQUENCE</scope>
    <source>
        <strain evidence="10">CHK186-1790</strain>
    </source>
</reference>
<comment type="caution">
    <text evidence="10">The sequence shown here is derived from an EMBL/GenBank/DDBJ whole genome shotgun (WGS) entry which is preliminary data.</text>
</comment>
<dbReference type="InterPro" id="IPR002524">
    <property type="entry name" value="Cation_efflux"/>
</dbReference>
<dbReference type="GO" id="GO:0008324">
    <property type="term" value="F:monoatomic cation transmembrane transporter activity"/>
    <property type="evidence" value="ECO:0007669"/>
    <property type="project" value="InterPro"/>
</dbReference>
<dbReference type="Proteomes" id="UP000823882">
    <property type="component" value="Unassembled WGS sequence"/>
</dbReference>
<dbReference type="InterPro" id="IPR027470">
    <property type="entry name" value="Cation_efflux_CTD"/>
</dbReference>
<evidence type="ECO:0000259" key="8">
    <source>
        <dbReference type="Pfam" id="PF01545"/>
    </source>
</evidence>
<dbReference type="AlphaFoldDB" id="A0A9D2NWX1"/>
<evidence type="ECO:0000256" key="4">
    <source>
        <dbReference type="ARBA" id="ARBA00022692"/>
    </source>
</evidence>
<protein>
    <submittedName>
        <fullName evidence="10">Cation diffusion facilitator family transporter</fullName>
    </submittedName>
</protein>
<dbReference type="EMBL" id="DWWJ01000002">
    <property type="protein sequence ID" value="HJC39940.1"/>
    <property type="molecule type" value="Genomic_DNA"/>
</dbReference>
<dbReference type="Pfam" id="PF16916">
    <property type="entry name" value="ZT_dimer"/>
    <property type="match status" value="1"/>
</dbReference>
<feature type="transmembrane region" description="Helical" evidence="7">
    <location>
        <begin position="25"/>
        <end position="47"/>
    </location>
</feature>
<keyword evidence="3" id="KW-0813">Transport</keyword>
<organism evidence="10 11">
    <name type="scientific">Candidatus Intestinimonas pullistercoris</name>
    <dbReference type="NCBI Taxonomy" id="2838623"/>
    <lineage>
        <taxon>Bacteria</taxon>
        <taxon>Bacillati</taxon>
        <taxon>Bacillota</taxon>
        <taxon>Clostridia</taxon>
        <taxon>Eubacteriales</taxon>
        <taxon>Intestinimonas</taxon>
    </lineage>
</organism>
<keyword evidence="6 7" id="KW-0472">Membrane</keyword>
<dbReference type="InterPro" id="IPR058533">
    <property type="entry name" value="Cation_efflux_TM"/>
</dbReference>
<evidence type="ECO:0000256" key="6">
    <source>
        <dbReference type="ARBA" id="ARBA00023136"/>
    </source>
</evidence>
<evidence type="ECO:0000259" key="9">
    <source>
        <dbReference type="Pfam" id="PF16916"/>
    </source>
</evidence>
<dbReference type="Pfam" id="PF01545">
    <property type="entry name" value="Cation_efflux"/>
    <property type="match status" value="1"/>
</dbReference>
<accession>A0A9D2NWX1</accession>
<dbReference type="GO" id="GO:0016020">
    <property type="term" value="C:membrane"/>
    <property type="evidence" value="ECO:0007669"/>
    <property type="project" value="UniProtKB-SubCell"/>
</dbReference>